<sequence length="295" mass="33985">MQESAPTRKAEAPFDDPHADFVLQTSDNFTFHILSHIMSVASPVFRHMFVLPHPPAAEASSADYVDGKPVVHVTEDSKTMDVFLRCCYPILRPSLDISHLAAIHRAADKYDAEAVEQHVVSELSRYIQQTEHSLRAYILACHFGLRDEAKRAARQTLEMRKEDLILASFPELELVPASSFTLLLSYRLSCHRELAELFTPRWHITHPKDGLHGEEVGRPPLWRRLGEELKPSCSCDVLVGHIDYGFPSTNYVHFLDRDEDDIDDDIFYTHYWVKKWCWDYMTNVHKLSFTIMGVF</sequence>
<dbReference type="EMBL" id="JANHOG010001101">
    <property type="protein sequence ID" value="KAJ3544092.1"/>
    <property type="molecule type" value="Genomic_DNA"/>
</dbReference>
<keyword evidence="2" id="KW-1185">Reference proteome</keyword>
<dbReference type="Proteomes" id="UP001148662">
    <property type="component" value="Unassembled WGS sequence"/>
</dbReference>
<evidence type="ECO:0000313" key="1">
    <source>
        <dbReference type="EMBL" id="KAJ3544092.1"/>
    </source>
</evidence>
<protein>
    <submittedName>
        <fullName evidence="1">Uncharacterized protein</fullName>
    </submittedName>
</protein>
<accession>A0ACC1SQ82</accession>
<name>A0ACC1SQ82_9APHY</name>
<comment type="caution">
    <text evidence="1">The sequence shown here is derived from an EMBL/GenBank/DDBJ whole genome shotgun (WGS) entry which is preliminary data.</text>
</comment>
<reference evidence="1" key="1">
    <citation type="submission" date="2022-07" db="EMBL/GenBank/DDBJ databases">
        <title>Genome Sequence of Phlebia brevispora.</title>
        <authorList>
            <person name="Buettner E."/>
        </authorList>
    </citation>
    <scope>NUCLEOTIDE SEQUENCE</scope>
    <source>
        <strain evidence="1">MPL23</strain>
    </source>
</reference>
<gene>
    <name evidence="1" type="ORF">NM688_g5781</name>
</gene>
<evidence type="ECO:0000313" key="2">
    <source>
        <dbReference type="Proteomes" id="UP001148662"/>
    </source>
</evidence>
<organism evidence="1 2">
    <name type="scientific">Phlebia brevispora</name>
    <dbReference type="NCBI Taxonomy" id="194682"/>
    <lineage>
        <taxon>Eukaryota</taxon>
        <taxon>Fungi</taxon>
        <taxon>Dikarya</taxon>
        <taxon>Basidiomycota</taxon>
        <taxon>Agaricomycotina</taxon>
        <taxon>Agaricomycetes</taxon>
        <taxon>Polyporales</taxon>
        <taxon>Meruliaceae</taxon>
        <taxon>Phlebia</taxon>
    </lineage>
</organism>
<proteinExistence type="predicted"/>